<dbReference type="Gene3D" id="2.20.110.10">
    <property type="entry name" value="Histone H3 K4-specific methyltransferase SET7/9 N-terminal domain"/>
    <property type="match status" value="5"/>
</dbReference>
<feature type="region of interest" description="Disordered" evidence="2">
    <location>
        <begin position="406"/>
        <end position="441"/>
    </location>
</feature>
<evidence type="ECO:0000313" key="4">
    <source>
        <dbReference type="Proteomes" id="UP000224006"/>
    </source>
</evidence>
<reference evidence="3 4" key="1">
    <citation type="submission" date="2017-09" db="EMBL/GenBank/DDBJ databases">
        <title>Genome sequencing of Besnoitia besnoiti strain Bb-Ger1.</title>
        <authorList>
            <person name="Schares G."/>
            <person name="Venepally P."/>
            <person name="Lorenzi H.A."/>
        </authorList>
    </citation>
    <scope>NUCLEOTIDE SEQUENCE [LARGE SCALE GENOMIC DNA]</scope>
    <source>
        <strain evidence="3 4">Bb-Ger1</strain>
    </source>
</reference>
<feature type="region of interest" description="Disordered" evidence="2">
    <location>
        <begin position="1"/>
        <end position="113"/>
    </location>
</feature>
<dbReference type="VEuPathDB" id="ToxoDB:BESB_074270"/>
<feature type="compositionally biased region" description="Low complexity" evidence="2">
    <location>
        <begin position="7"/>
        <end position="19"/>
    </location>
</feature>
<dbReference type="Proteomes" id="UP000224006">
    <property type="component" value="Unassembled WGS sequence"/>
</dbReference>
<evidence type="ECO:0000313" key="3">
    <source>
        <dbReference type="EMBL" id="PFH34275.1"/>
    </source>
</evidence>
<organism evidence="3 4">
    <name type="scientific">Besnoitia besnoiti</name>
    <name type="common">Apicomplexan protozoan</name>
    <dbReference type="NCBI Taxonomy" id="94643"/>
    <lineage>
        <taxon>Eukaryota</taxon>
        <taxon>Sar</taxon>
        <taxon>Alveolata</taxon>
        <taxon>Apicomplexa</taxon>
        <taxon>Conoidasida</taxon>
        <taxon>Coccidia</taxon>
        <taxon>Eucoccidiorida</taxon>
        <taxon>Eimeriorina</taxon>
        <taxon>Sarcocystidae</taxon>
        <taxon>Besnoitia</taxon>
    </lineage>
</organism>
<comment type="caution">
    <text evidence="3">The sequence shown here is derived from an EMBL/GenBank/DDBJ whole genome shotgun (WGS) entry which is preliminary data.</text>
</comment>
<name>A0A2A9M8G5_BESBE</name>
<keyword evidence="4" id="KW-1185">Reference proteome</keyword>
<sequence>MGCTQSTAKEATGAAAAATPGEHSSGGKEECGGGQVAQGVAVSPSGAGPLKKGNSAVPTRAGEDAGVTPDESAGPDTVGTSYIPPPGGRSGHSMAGGPPTNLAEVPGEPTEDGRLVRPAVTLKSGAVYVGQWKDMQRDGHGKLVWPEGETYEGSFKLNECDGEGVWTDGKGNTFEGQWRKNRINGAGKFTHADGSVYEGQWKDDVKNGEGKETWGDGTVFEGEFVNGDKQGRGKITFPDGSNYEGTFANDVFEGKGVYRWANGRMYEGEWHNGYMHGKGLYTWPKGQFSKYEGSYFVGLKEGPGKLYMRDGRIYVAIFEKNKMEGDVVEISPSGKKRKGIWKNGKNVQWVEGHQNVELVVDDEADEKEAEYQTSAFSNPRQYHQLYEGKKKQRMQIEGGVLHARSGVRTFHAPSPPPNQTGKEGDAAEDAEKAEDDDEAKS</sequence>
<proteinExistence type="predicted"/>
<dbReference type="OrthoDB" id="329175at2759"/>
<dbReference type="STRING" id="94643.A0A2A9M8G5"/>
<keyword evidence="1" id="KW-0677">Repeat</keyword>
<dbReference type="RefSeq" id="XP_029218284.1">
    <property type="nucleotide sequence ID" value="XM_029365800.1"/>
</dbReference>
<dbReference type="GeneID" id="40312353"/>
<gene>
    <name evidence="3" type="ORF">BESB_074270</name>
</gene>
<dbReference type="GO" id="GO:0005829">
    <property type="term" value="C:cytosol"/>
    <property type="evidence" value="ECO:0007669"/>
    <property type="project" value="TreeGrafter"/>
</dbReference>
<dbReference type="PANTHER" id="PTHR43215:SF14">
    <property type="entry name" value="RADIAL SPOKE HEAD 1 HOMOLOG"/>
    <property type="match status" value="1"/>
</dbReference>
<dbReference type="PANTHER" id="PTHR43215">
    <property type="entry name" value="RADIAL SPOKE HEAD 1 HOMOLOG"/>
    <property type="match status" value="1"/>
</dbReference>
<evidence type="ECO:0000256" key="1">
    <source>
        <dbReference type="ARBA" id="ARBA00022737"/>
    </source>
</evidence>
<dbReference type="KEGG" id="bbes:BESB_074270"/>
<feature type="compositionally biased region" description="Acidic residues" evidence="2">
    <location>
        <begin position="426"/>
        <end position="441"/>
    </location>
</feature>
<accession>A0A2A9M8G5</accession>
<dbReference type="SMART" id="SM00698">
    <property type="entry name" value="MORN"/>
    <property type="match status" value="8"/>
</dbReference>
<dbReference type="InterPro" id="IPR003409">
    <property type="entry name" value="MORN"/>
</dbReference>
<dbReference type="EMBL" id="NWUJ01000007">
    <property type="protein sequence ID" value="PFH34275.1"/>
    <property type="molecule type" value="Genomic_DNA"/>
</dbReference>
<dbReference type="Pfam" id="PF02493">
    <property type="entry name" value="MORN"/>
    <property type="match status" value="8"/>
</dbReference>
<dbReference type="SUPFAM" id="SSF82185">
    <property type="entry name" value="Histone H3 K4-specific methyltransferase SET7/9 N-terminal domain"/>
    <property type="match status" value="2"/>
</dbReference>
<dbReference type="AlphaFoldDB" id="A0A2A9M8G5"/>
<evidence type="ECO:0000256" key="2">
    <source>
        <dbReference type="SAM" id="MobiDB-lite"/>
    </source>
</evidence>
<protein>
    <submittedName>
        <fullName evidence="3">MORN repeat-containing protein</fullName>
    </submittedName>
</protein>